<gene>
    <name evidence="1" type="ORF">FB45DRAFT_910201</name>
</gene>
<dbReference type="Proteomes" id="UP001221142">
    <property type="component" value="Unassembled WGS sequence"/>
</dbReference>
<dbReference type="AlphaFoldDB" id="A0AAD7BZL4"/>
<sequence length="199" mass="22902">MPLSKVSPPERLVTLLAPLSKSHSVLRQPSFRTPAPSVRSAQGPYSASSSRYACFLVHSALFSCAAENDDYEPFAASVFLTRVRFYISLTCVSELVRQRHRKSIFCPALASQDSLHRRRQRALNLPSRPARAQPRPQARRSLPRHPCYFPPRARRALAQMSMPFIRGSTRYWRRTAFWLHWRSGRLRGPICPLRRICIM</sequence>
<comment type="caution">
    <text evidence="1">The sequence shown here is derived from an EMBL/GenBank/DDBJ whole genome shotgun (WGS) entry which is preliminary data.</text>
</comment>
<evidence type="ECO:0000313" key="1">
    <source>
        <dbReference type="EMBL" id="KAJ7634902.1"/>
    </source>
</evidence>
<accession>A0AAD7BZL4</accession>
<keyword evidence="2" id="KW-1185">Reference proteome</keyword>
<reference evidence="1" key="1">
    <citation type="submission" date="2023-03" db="EMBL/GenBank/DDBJ databases">
        <title>Massive genome expansion in bonnet fungi (Mycena s.s.) driven by repeated elements and novel gene families across ecological guilds.</title>
        <authorList>
            <consortium name="Lawrence Berkeley National Laboratory"/>
            <person name="Harder C.B."/>
            <person name="Miyauchi S."/>
            <person name="Viragh M."/>
            <person name="Kuo A."/>
            <person name="Thoen E."/>
            <person name="Andreopoulos B."/>
            <person name="Lu D."/>
            <person name="Skrede I."/>
            <person name="Drula E."/>
            <person name="Henrissat B."/>
            <person name="Morin E."/>
            <person name="Kohler A."/>
            <person name="Barry K."/>
            <person name="LaButti K."/>
            <person name="Morin E."/>
            <person name="Salamov A."/>
            <person name="Lipzen A."/>
            <person name="Mereny Z."/>
            <person name="Hegedus B."/>
            <person name="Baldrian P."/>
            <person name="Stursova M."/>
            <person name="Weitz H."/>
            <person name="Taylor A."/>
            <person name="Grigoriev I.V."/>
            <person name="Nagy L.G."/>
            <person name="Martin F."/>
            <person name="Kauserud H."/>
        </authorList>
    </citation>
    <scope>NUCLEOTIDE SEQUENCE</scope>
    <source>
        <strain evidence="1">9284</strain>
    </source>
</reference>
<dbReference type="EMBL" id="JARKIF010000007">
    <property type="protein sequence ID" value="KAJ7634902.1"/>
    <property type="molecule type" value="Genomic_DNA"/>
</dbReference>
<proteinExistence type="predicted"/>
<evidence type="ECO:0000313" key="2">
    <source>
        <dbReference type="Proteomes" id="UP001221142"/>
    </source>
</evidence>
<protein>
    <submittedName>
        <fullName evidence="1">Uncharacterized protein</fullName>
    </submittedName>
</protein>
<organism evidence="1 2">
    <name type="scientific">Roridomyces roridus</name>
    <dbReference type="NCBI Taxonomy" id="1738132"/>
    <lineage>
        <taxon>Eukaryota</taxon>
        <taxon>Fungi</taxon>
        <taxon>Dikarya</taxon>
        <taxon>Basidiomycota</taxon>
        <taxon>Agaricomycotina</taxon>
        <taxon>Agaricomycetes</taxon>
        <taxon>Agaricomycetidae</taxon>
        <taxon>Agaricales</taxon>
        <taxon>Marasmiineae</taxon>
        <taxon>Mycenaceae</taxon>
        <taxon>Roridomyces</taxon>
    </lineage>
</organism>
<name>A0AAD7BZL4_9AGAR</name>